<dbReference type="Proteomes" id="UP001302477">
    <property type="component" value="Chromosome"/>
</dbReference>
<dbReference type="SUPFAM" id="SSF52172">
    <property type="entry name" value="CheY-like"/>
    <property type="match status" value="1"/>
</dbReference>
<dbReference type="AlphaFoldDB" id="A0AAU0MVP1"/>
<dbReference type="Pfam" id="PF08448">
    <property type="entry name" value="PAS_4"/>
    <property type="match status" value="1"/>
</dbReference>
<dbReference type="KEGG" id="mpaf:R5R33_12315"/>
<dbReference type="SMART" id="SM00387">
    <property type="entry name" value="HATPase_c"/>
    <property type="match status" value="1"/>
</dbReference>
<dbReference type="PROSITE" id="PS50113">
    <property type="entry name" value="PAC"/>
    <property type="match status" value="1"/>
</dbReference>
<dbReference type="SUPFAM" id="SSF47384">
    <property type="entry name" value="Homodimeric domain of signal transducing histidine kinase"/>
    <property type="match status" value="1"/>
</dbReference>
<feature type="domain" description="PAS" evidence="10">
    <location>
        <begin position="55"/>
        <end position="133"/>
    </location>
</feature>
<dbReference type="RefSeq" id="WP_318953001.1">
    <property type="nucleotide sequence ID" value="NZ_CP137555.1"/>
</dbReference>
<dbReference type="NCBIfam" id="TIGR00229">
    <property type="entry name" value="sensory_box"/>
    <property type="match status" value="1"/>
</dbReference>
<dbReference type="CDD" id="cd17546">
    <property type="entry name" value="REC_hyHK_CKI1_RcsC-like"/>
    <property type="match status" value="1"/>
</dbReference>
<dbReference type="InterPro" id="IPR003594">
    <property type="entry name" value="HATPase_dom"/>
</dbReference>
<dbReference type="CDD" id="cd00130">
    <property type="entry name" value="PAS"/>
    <property type="match status" value="1"/>
</dbReference>
<keyword evidence="4" id="KW-0808">Transferase</keyword>
<sequence>MATLLVGITSYLLLHHKRQLTNRLGTMLAHRDTLNKQYQQELHERRATEQTLSDQLQFLQILIDAIPAPIFYKDAEGIYTGCNRAFEAFLGKPREEIVGRSVYGVSPGPQAQVYHEKDLELMHQRGHQVYESSVVYADGTLHDVIFNKAAYELADGRLGGLIGVILDITERKILERELVQAKEKAEFYSRSKTQFLTNMSHEIRTPLNAIVGFSQVLMQRSRSGELPGEFRDFLEKIAISGRGLAELVNDVLDISRIEAGKIEAVDEDVQLPGLIKCILVSCEPQANQQRLTLKSEIAADVPEFIRIDRGKLSQILINLIGNAIKFSPANSVIDLKLSRQAADRLTIAVVDRGIGIPPEQQAIIFEPFEQVDKTFDGQCRGTGLGLPITRSLVELLGGDIRLESEANVGTCFTVTLPLQEGSAPPPLPTATHRTLSALRGIRALVFEDNAVNQMLMRAFCDDLGIEATFVSDGRQGIEKAREMRPDIIFMDVQLPGLSGIEATAKIRQIPEIDRTPIIGLSAAAFSEQKNAALNSGMDDYLTKPIAFPQLISAMQKHLQIHAH</sequence>
<evidence type="ECO:0000256" key="7">
    <source>
        <dbReference type="PROSITE-ProRule" id="PRU00169"/>
    </source>
</evidence>
<dbReference type="Gene3D" id="3.30.450.20">
    <property type="entry name" value="PAS domain"/>
    <property type="match status" value="1"/>
</dbReference>
<keyword evidence="12" id="KW-0067">ATP-binding</keyword>
<dbReference type="InterPro" id="IPR004358">
    <property type="entry name" value="Sig_transdc_His_kin-like_C"/>
</dbReference>
<feature type="domain" description="Response regulatory" evidence="9">
    <location>
        <begin position="442"/>
        <end position="558"/>
    </location>
</feature>
<name>A0AAU0MVP1_9GAMM</name>
<accession>A0AAU0MVP1</accession>
<dbReference type="Pfam" id="PF00072">
    <property type="entry name" value="Response_reg"/>
    <property type="match status" value="1"/>
</dbReference>
<evidence type="ECO:0000259" key="11">
    <source>
        <dbReference type="PROSITE" id="PS50113"/>
    </source>
</evidence>
<dbReference type="PRINTS" id="PR00344">
    <property type="entry name" value="BCTRLSENSOR"/>
</dbReference>
<feature type="modified residue" description="4-aspartylphosphate" evidence="7">
    <location>
        <position position="491"/>
    </location>
</feature>
<dbReference type="SUPFAM" id="SSF55874">
    <property type="entry name" value="ATPase domain of HSP90 chaperone/DNA topoisomerase II/histidine kinase"/>
    <property type="match status" value="1"/>
</dbReference>
<dbReference type="SMART" id="SM00091">
    <property type="entry name" value="PAS"/>
    <property type="match status" value="1"/>
</dbReference>
<dbReference type="InterPro" id="IPR005467">
    <property type="entry name" value="His_kinase_dom"/>
</dbReference>
<keyword evidence="12" id="KW-0547">Nucleotide-binding</keyword>
<dbReference type="Gene3D" id="1.10.287.130">
    <property type="match status" value="1"/>
</dbReference>
<keyword evidence="3 7" id="KW-0597">Phosphoprotein</keyword>
<evidence type="ECO:0000256" key="1">
    <source>
        <dbReference type="ARBA" id="ARBA00000085"/>
    </source>
</evidence>
<dbReference type="Gene3D" id="3.30.565.10">
    <property type="entry name" value="Histidine kinase-like ATPase, C-terminal domain"/>
    <property type="match status" value="1"/>
</dbReference>
<evidence type="ECO:0000313" key="12">
    <source>
        <dbReference type="EMBL" id="WOX04523.1"/>
    </source>
</evidence>
<evidence type="ECO:0000256" key="3">
    <source>
        <dbReference type="ARBA" id="ARBA00022553"/>
    </source>
</evidence>
<organism evidence="12 13">
    <name type="scientific">Microbulbifer pacificus</name>
    <dbReference type="NCBI Taxonomy" id="407164"/>
    <lineage>
        <taxon>Bacteria</taxon>
        <taxon>Pseudomonadati</taxon>
        <taxon>Pseudomonadota</taxon>
        <taxon>Gammaproteobacteria</taxon>
        <taxon>Cellvibrionales</taxon>
        <taxon>Microbulbiferaceae</taxon>
        <taxon>Microbulbifer</taxon>
    </lineage>
</organism>
<dbReference type="InterPro" id="IPR013656">
    <property type="entry name" value="PAS_4"/>
</dbReference>
<dbReference type="SMART" id="SM00388">
    <property type="entry name" value="HisKA"/>
    <property type="match status" value="1"/>
</dbReference>
<comment type="catalytic activity">
    <reaction evidence="1">
        <text>ATP + protein L-histidine = ADP + protein N-phospho-L-histidine.</text>
        <dbReference type="EC" id="2.7.13.3"/>
    </reaction>
</comment>
<dbReference type="InterPro" id="IPR000700">
    <property type="entry name" value="PAS-assoc_C"/>
</dbReference>
<evidence type="ECO:0000256" key="4">
    <source>
        <dbReference type="ARBA" id="ARBA00022679"/>
    </source>
</evidence>
<evidence type="ECO:0000259" key="10">
    <source>
        <dbReference type="PROSITE" id="PS50112"/>
    </source>
</evidence>
<dbReference type="FunFam" id="3.30.565.10:FF:000010">
    <property type="entry name" value="Sensor histidine kinase RcsC"/>
    <property type="match status" value="1"/>
</dbReference>
<dbReference type="Pfam" id="PF00512">
    <property type="entry name" value="HisKA"/>
    <property type="match status" value="1"/>
</dbReference>
<keyword evidence="6" id="KW-0902">Two-component regulatory system</keyword>
<dbReference type="PROSITE" id="PS50109">
    <property type="entry name" value="HIS_KIN"/>
    <property type="match status" value="1"/>
</dbReference>
<dbReference type="InterPro" id="IPR011006">
    <property type="entry name" value="CheY-like_superfamily"/>
</dbReference>
<dbReference type="SMART" id="SM00448">
    <property type="entry name" value="REC"/>
    <property type="match status" value="1"/>
</dbReference>
<dbReference type="CDD" id="cd00082">
    <property type="entry name" value="HisKA"/>
    <property type="match status" value="1"/>
</dbReference>
<evidence type="ECO:0000313" key="13">
    <source>
        <dbReference type="Proteomes" id="UP001302477"/>
    </source>
</evidence>
<dbReference type="Pfam" id="PF02518">
    <property type="entry name" value="HATPase_c"/>
    <property type="match status" value="1"/>
</dbReference>
<feature type="domain" description="PAC" evidence="11">
    <location>
        <begin position="128"/>
        <end position="180"/>
    </location>
</feature>
<evidence type="ECO:0000256" key="5">
    <source>
        <dbReference type="ARBA" id="ARBA00022777"/>
    </source>
</evidence>
<dbReference type="PANTHER" id="PTHR43047">
    <property type="entry name" value="TWO-COMPONENT HISTIDINE PROTEIN KINASE"/>
    <property type="match status" value="1"/>
</dbReference>
<evidence type="ECO:0000256" key="2">
    <source>
        <dbReference type="ARBA" id="ARBA00012438"/>
    </source>
</evidence>
<dbReference type="Gene3D" id="3.40.50.2300">
    <property type="match status" value="1"/>
</dbReference>
<keyword evidence="5" id="KW-0418">Kinase</keyword>
<dbReference type="InterPro" id="IPR036890">
    <property type="entry name" value="HATPase_C_sf"/>
</dbReference>
<dbReference type="EMBL" id="CP137555">
    <property type="protein sequence ID" value="WOX04523.1"/>
    <property type="molecule type" value="Genomic_DNA"/>
</dbReference>
<dbReference type="EC" id="2.7.13.3" evidence="2"/>
<dbReference type="PROSITE" id="PS50112">
    <property type="entry name" value="PAS"/>
    <property type="match status" value="1"/>
</dbReference>
<dbReference type="InterPro" id="IPR036097">
    <property type="entry name" value="HisK_dim/P_sf"/>
</dbReference>
<dbReference type="PROSITE" id="PS50110">
    <property type="entry name" value="RESPONSE_REGULATORY"/>
    <property type="match status" value="1"/>
</dbReference>
<dbReference type="GO" id="GO:0005524">
    <property type="term" value="F:ATP binding"/>
    <property type="evidence" value="ECO:0007669"/>
    <property type="project" value="UniProtKB-KW"/>
</dbReference>
<feature type="domain" description="Histidine kinase" evidence="8">
    <location>
        <begin position="198"/>
        <end position="420"/>
    </location>
</feature>
<dbReference type="CDD" id="cd16922">
    <property type="entry name" value="HATPase_EvgS-ArcB-TorS-like"/>
    <property type="match status" value="1"/>
</dbReference>
<dbReference type="SUPFAM" id="SSF55785">
    <property type="entry name" value="PYP-like sensor domain (PAS domain)"/>
    <property type="match status" value="1"/>
</dbReference>
<protein>
    <recommendedName>
        <fullName evidence="2">histidine kinase</fullName>
        <ecNumber evidence="2">2.7.13.3</ecNumber>
    </recommendedName>
</protein>
<proteinExistence type="predicted"/>
<dbReference type="InterPro" id="IPR001789">
    <property type="entry name" value="Sig_transdc_resp-reg_receiver"/>
</dbReference>
<keyword evidence="13" id="KW-1185">Reference proteome</keyword>
<dbReference type="InterPro" id="IPR000014">
    <property type="entry name" value="PAS"/>
</dbReference>
<gene>
    <name evidence="12" type="ORF">R5R33_12315</name>
</gene>
<evidence type="ECO:0000256" key="6">
    <source>
        <dbReference type="ARBA" id="ARBA00023012"/>
    </source>
</evidence>
<reference evidence="12 13" key="1">
    <citation type="submission" date="2023-10" db="EMBL/GenBank/DDBJ databases">
        <title>Description of Microbulbifer bruguierae sp. nov., isolated from the sediments of mangrove plant Bruguiera sexangula and comparative genomic analyses of the genus Microbulbifer.</title>
        <authorList>
            <person name="Long M."/>
        </authorList>
    </citation>
    <scope>NUCLEOTIDE SEQUENCE [LARGE SCALE GENOMIC DNA]</scope>
    <source>
        <strain evidence="12 13">SPO729</strain>
    </source>
</reference>
<dbReference type="InterPro" id="IPR003661">
    <property type="entry name" value="HisK_dim/P_dom"/>
</dbReference>
<evidence type="ECO:0000259" key="8">
    <source>
        <dbReference type="PROSITE" id="PS50109"/>
    </source>
</evidence>
<dbReference type="InterPro" id="IPR035965">
    <property type="entry name" value="PAS-like_dom_sf"/>
</dbReference>
<evidence type="ECO:0000259" key="9">
    <source>
        <dbReference type="PROSITE" id="PS50110"/>
    </source>
</evidence>
<dbReference type="GO" id="GO:0000155">
    <property type="term" value="F:phosphorelay sensor kinase activity"/>
    <property type="evidence" value="ECO:0007669"/>
    <property type="project" value="InterPro"/>
</dbReference>